<dbReference type="InterPro" id="IPR045224">
    <property type="entry name" value="HDZip_class_I_plant"/>
</dbReference>
<comment type="function">
    <text evidence="10">Transcription factor.</text>
</comment>
<dbReference type="Gene3D" id="1.10.10.60">
    <property type="entry name" value="Homeodomain-like"/>
    <property type="match status" value="1"/>
</dbReference>
<dbReference type="GO" id="GO:0000981">
    <property type="term" value="F:DNA-binding transcription factor activity, RNA polymerase II-specific"/>
    <property type="evidence" value="ECO:0007669"/>
    <property type="project" value="UniProtKB-UniRule"/>
</dbReference>
<dbReference type="AlphaFoldDB" id="A0AAD8IE03"/>
<reference evidence="13" key="1">
    <citation type="submission" date="2023-02" db="EMBL/GenBank/DDBJ databases">
        <title>Genome of toxic invasive species Heracleum sosnowskyi carries increased number of genes despite the absence of recent whole-genome duplications.</title>
        <authorList>
            <person name="Schelkunov M."/>
            <person name="Shtratnikova V."/>
            <person name="Makarenko M."/>
            <person name="Klepikova A."/>
            <person name="Omelchenko D."/>
            <person name="Novikova G."/>
            <person name="Obukhova E."/>
            <person name="Bogdanov V."/>
            <person name="Penin A."/>
            <person name="Logacheva M."/>
        </authorList>
    </citation>
    <scope>NUCLEOTIDE SEQUENCE</scope>
    <source>
        <strain evidence="13">Hsosn_3</strain>
        <tissue evidence="13">Leaf</tissue>
    </source>
</reference>
<organism evidence="13 14">
    <name type="scientific">Heracleum sosnowskyi</name>
    <dbReference type="NCBI Taxonomy" id="360622"/>
    <lineage>
        <taxon>Eukaryota</taxon>
        <taxon>Viridiplantae</taxon>
        <taxon>Streptophyta</taxon>
        <taxon>Embryophyta</taxon>
        <taxon>Tracheophyta</taxon>
        <taxon>Spermatophyta</taxon>
        <taxon>Magnoliopsida</taxon>
        <taxon>eudicotyledons</taxon>
        <taxon>Gunneridae</taxon>
        <taxon>Pentapetalae</taxon>
        <taxon>asterids</taxon>
        <taxon>campanulids</taxon>
        <taxon>Apiales</taxon>
        <taxon>Apiaceae</taxon>
        <taxon>Apioideae</taxon>
        <taxon>apioid superclade</taxon>
        <taxon>Tordylieae</taxon>
        <taxon>Tordyliinae</taxon>
        <taxon>Heracleum</taxon>
    </lineage>
</organism>
<keyword evidence="2 10" id="KW-0805">Transcription regulation</keyword>
<dbReference type="InterPro" id="IPR000047">
    <property type="entry name" value="HTH_motif"/>
</dbReference>
<evidence type="ECO:0000259" key="12">
    <source>
        <dbReference type="PROSITE" id="PS50071"/>
    </source>
</evidence>
<dbReference type="Proteomes" id="UP001237642">
    <property type="component" value="Unassembled WGS sequence"/>
</dbReference>
<dbReference type="PROSITE" id="PS50071">
    <property type="entry name" value="HOMEOBOX_2"/>
    <property type="match status" value="1"/>
</dbReference>
<dbReference type="EMBL" id="JAUIZM010000005">
    <property type="protein sequence ID" value="KAK1383766.1"/>
    <property type="molecule type" value="Genomic_DNA"/>
</dbReference>
<dbReference type="PANTHER" id="PTHR24326:SF497">
    <property type="entry name" value="HOMEOBOX-LEUCINE ZIPPER PROTEIN HAT5"/>
    <property type="match status" value="1"/>
</dbReference>
<evidence type="ECO:0000256" key="2">
    <source>
        <dbReference type="ARBA" id="ARBA00023015"/>
    </source>
</evidence>
<protein>
    <recommendedName>
        <fullName evidence="10">Homeobox-leucine zipper protein</fullName>
    </recommendedName>
    <alternativeName>
        <fullName evidence="10">HD-ZIP protein</fullName>
    </alternativeName>
    <alternativeName>
        <fullName evidence="10">Homeodomain transcription factor</fullName>
    </alternativeName>
</protein>
<comment type="caution">
    <text evidence="13">The sequence shown here is derived from an EMBL/GenBank/DDBJ whole genome shotgun (WGS) entry which is preliminary data.</text>
</comment>
<feature type="coiled-coil region" evidence="11">
    <location>
        <begin position="133"/>
        <end position="167"/>
    </location>
</feature>
<gene>
    <name evidence="13" type="ORF">POM88_021501</name>
</gene>
<dbReference type="Pfam" id="PF02183">
    <property type="entry name" value="HALZ"/>
    <property type="match status" value="1"/>
</dbReference>
<keyword evidence="4 8" id="KW-0371">Homeobox</keyword>
<feature type="DNA-binding region" description="Homeobox" evidence="8">
    <location>
        <begin position="62"/>
        <end position="121"/>
    </location>
</feature>
<dbReference type="FunFam" id="1.10.10.60:FF:000159">
    <property type="entry name" value="Homeobox-leucine zipper protein HAT5"/>
    <property type="match status" value="1"/>
</dbReference>
<dbReference type="CDD" id="cd00086">
    <property type="entry name" value="homeodomain"/>
    <property type="match status" value="1"/>
</dbReference>
<comment type="similarity">
    <text evidence="7 10">Belongs to the HD-ZIP homeobox family. Class I subfamily.</text>
</comment>
<evidence type="ECO:0000256" key="11">
    <source>
        <dbReference type="SAM" id="Coils"/>
    </source>
</evidence>
<dbReference type="InterPro" id="IPR009057">
    <property type="entry name" value="Homeodomain-like_sf"/>
</dbReference>
<keyword evidence="11" id="KW-0175">Coiled coil</keyword>
<keyword evidence="14" id="KW-1185">Reference proteome</keyword>
<dbReference type="Pfam" id="PF00046">
    <property type="entry name" value="Homeodomain"/>
    <property type="match status" value="1"/>
</dbReference>
<dbReference type="PROSITE" id="PS00027">
    <property type="entry name" value="HOMEOBOX_1"/>
    <property type="match status" value="1"/>
</dbReference>
<comment type="subcellular location">
    <subcellularLocation>
        <location evidence="1 8 9">Nucleus</location>
    </subcellularLocation>
</comment>
<dbReference type="GO" id="GO:0042802">
    <property type="term" value="F:identical protein binding"/>
    <property type="evidence" value="ECO:0007669"/>
    <property type="project" value="UniProtKB-ARBA"/>
</dbReference>
<proteinExistence type="inferred from homology"/>
<keyword evidence="3 8" id="KW-0238">DNA-binding</keyword>
<dbReference type="PANTHER" id="PTHR24326">
    <property type="entry name" value="HOMEOBOX-LEUCINE ZIPPER PROTEIN"/>
    <property type="match status" value="1"/>
</dbReference>
<dbReference type="InterPro" id="IPR001356">
    <property type="entry name" value="HD"/>
</dbReference>
<keyword evidence="6 8" id="KW-0539">Nucleus</keyword>
<dbReference type="GO" id="GO:0043565">
    <property type="term" value="F:sequence-specific DNA binding"/>
    <property type="evidence" value="ECO:0007669"/>
    <property type="project" value="InterPro"/>
</dbReference>
<dbReference type="PRINTS" id="PR00031">
    <property type="entry name" value="HTHREPRESSR"/>
</dbReference>
<dbReference type="InterPro" id="IPR003106">
    <property type="entry name" value="Leu_zip_homeo"/>
</dbReference>
<reference evidence="13" key="2">
    <citation type="submission" date="2023-05" db="EMBL/GenBank/DDBJ databases">
        <authorList>
            <person name="Schelkunov M.I."/>
        </authorList>
    </citation>
    <scope>NUCLEOTIDE SEQUENCE</scope>
    <source>
        <strain evidence="13">Hsosn_3</strain>
        <tissue evidence="13">Leaf</tissue>
    </source>
</reference>
<dbReference type="Gene3D" id="1.20.5.190">
    <property type="match status" value="1"/>
</dbReference>
<accession>A0AAD8IE03</accession>
<dbReference type="InterPro" id="IPR017970">
    <property type="entry name" value="Homeobox_CS"/>
</dbReference>
<evidence type="ECO:0000256" key="1">
    <source>
        <dbReference type="ARBA" id="ARBA00004123"/>
    </source>
</evidence>
<evidence type="ECO:0000256" key="6">
    <source>
        <dbReference type="ARBA" id="ARBA00023242"/>
    </source>
</evidence>
<evidence type="ECO:0000313" key="14">
    <source>
        <dbReference type="Proteomes" id="UP001237642"/>
    </source>
</evidence>
<dbReference type="SUPFAM" id="SSF46689">
    <property type="entry name" value="Homeodomain-like"/>
    <property type="match status" value="1"/>
</dbReference>
<evidence type="ECO:0000256" key="5">
    <source>
        <dbReference type="ARBA" id="ARBA00023163"/>
    </source>
</evidence>
<name>A0AAD8IE03_9APIA</name>
<evidence type="ECO:0000313" key="13">
    <source>
        <dbReference type="EMBL" id="KAK1383766.1"/>
    </source>
</evidence>
<evidence type="ECO:0000256" key="3">
    <source>
        <dbReference type="ARBA" id="ARBA00023125"/>
    </source>
</evidence>
<evidence type="ECO:0000256" key="4">
    <source>
        <dbReference type="ARBA" id="ARBA00023155"/>
    </source>
</evidence>
<feature type="domain" description="Homeobox" evidence="12">
    <location>
        <begin position="60"/>
        <end position="120"/>
    </location>
</feature>
<dbReference type="SMART" id="SM00389">
    <property type="entry name" value="HOX"/>
    <property type="match status" value="1"/>
</dbReference>
<sequence length="287" mass="33011">MDSGHFFFNNPPCNGNMLFLGNGDSVFRGARSVINMEDTSKRRPFFSSPDELFDEEYYDEQLPEKKRRLTAEQVHLLEKSFETENKLELDRKTQLAKNLGLQPRQVAVWFQNRRARWKTKQLERDYDHLKSSYDSLVSDYDSVRKDNEKLKAEVVSLSEKLQAKEVVGEPMPDKKPEELRQVEAADGGLPVTVKVEDRLSTGTGGSAVVEEDGPQLVDSGDSYFPNHDNVNDYSRCLSMDQVHSDEDDGSGEGRNNYLYHEFVEVERVEPQPNHREEGEALGWWVWS</sequence>
<evidence type="ECO:0000256" key="8">
    <source>
        <dbReference type="PROSITE-ProRule" id="PRU00108"/>
    </source>
</evidence>
<keyword evidence="5 10" id="KW-0804">Transcription</keyword>
<dbReference type="GO" id="GO:0045893">
    <property type="term" value="P:positive regulation of DNA-templated transcription"/>
    <property type="evidence" value="ECO:0007669"/>
    <property type="project" value="TreeGrafter"/>
</dbReference>
<evidence type="ECO:0000256" key="7">
    <source>
        <dbReference type="ARBA" id="ARBA00025748"/>
    </source>
</evidence>
<dbReference type="GO" id="GO:0005634">
    <property type="term" value="C:nucleus"/>
    <property type="evidence" value="ECO:0007669"/>
    <property type="project" value="UniProtKB-SubCell"/>
</dbReference>
<evidence type="ECO:0000256" key="9">
    <source>
        <dbReference type="RuleBase" id="RU000682"/>
    </source>
</evidence>
<evidence type="ECO:0000256" key="10">
    <source>
        <dbReference type="RuleBase" id="RU369038"/>
    </source>
</evidence>